<dbReference type="RefSeq" id="WP_076225463.1">
    <property type="nucleotide sequence ID" value="NZ_JBHMEH010000010.1"/>
</dbReference>
<proteinExistence type="predicted"/>
<dbReference type="Proteomes" id="UP000254029">
    <property type="component" value="Unassembled WGS sequence"/>
</dbReference>
<feature type="compositionally biased region" description="Low complexity" evidence="1">
    <location>
        <begin position="62"/>
        <end position="77"/>
    </location>
</feature>
<organism evidence="2 3">
    <name type="scientific">Chromobacterium violaceum</name>
    <dbReference type="NCBI Taxonomy" id="536"/>
    <lineage>
        <taxon>Bacteria</taxon>
        <taxon>Pseudomonadati</taxon>
        <taxon>Pseudomonadota</taxon>
        <taxon>Betaproteobacteria</taxon>
        <taxon>Neisseriales</taxon>
        <taxon>Chromobacteriaceae</taxon>
        <taxon>Chromobacterium</taxon>
    </lineage>
</organism>
<dbReference type="EMBL" id="UIGR01000001">
    <property type="protein sequence ID" value="SUX34235.1"/>
    <property type="molecule type" value="Genomic_DNA"/>
</dbReference>
<evidence type="ECO:0000256" key="1">
    <source>
        <dbReference type="SAM" id="MobiDB-lite"/>
    </source>
</evidence>
<accession>A0AAX2MDL8</accession>
<evidence type="ECO:0000313" key="3">
    <source>
        <dbReference type="Proteomes" id="UP000254029"/>
    </source>
</evidence>
<dbReference type="AlphaFoldDB" id="A0AAX2MDL8"/>
<name>A0AAX2MDL8_CHRVL</name>
<comment type="caution">
    <text evidence="2">The sequence shown here is derived from an EMBL/GenBank/DDBJ whole genome shotgun (WGS) entry which is preliminary data.</text>
</comment>
<gene>
    <name evidence="2" type="ORF">NCTC8684_03343</name>
</gene>
<sequence>MNASLDFSPPARVPGRALAIVASALLHLLALLALPAAMRSGPQPVSSPLLRVSILPISARMAPPSSRAETAPAPSARAAERTRAKSSPAREAARPRSTDQARAGKPAASAGKGEPRVTLEGLRQQMRRLQPENPNAKPLREDPEKARLARGIDRAERADCKGAYAGLGLLAAPMLLKDAFDKDNGCKW</sequence>
<evidence type="ECO:0000313" key="2">
    <source>
        <dbReference type="EMBL" id="SUX34235.1"/>
    </source>
</evidence>
<reference evidence="2 3" key="1">
    <citation type="submission" date="2018-06" db="EMBL/GenBank/DDBJ databases">
        <authorList>
            <consortium name="Pathogen Informatics"/>
            <person name="Doyle S."/>
        </authorList>
    </citation>
    <scope>NUCLEOTIDE SEQUENCE [LARGE SCALE GENOMIC DNA]</scope>
    <source>
        <strain evidence="2 3">NCTC8684</strain>
    </source>
</reference>
<protein>
    <submittedName>
        <fullName evidence="2">Uncharacterized protein</fullName>
    </submittedName>
</protein>
<feature type="region of interest" description="Disordered" evidence="1">
    <location>
        <begin position="60"/>
        <end position="117"/>
    </location>
</feature>